<dbReference type="InterPro" id="IPR013766">
    <property type="entry name" value="Thioredoxin_domain"/>
</dbReference>
<dbReference type="InterPro" id="IPR002109">
    <property type="entry name" value="Glutaredoxin"/>
</dbReference>
<dbReference type="Proteomes" id="UP000789572">
    <property type="component" value="Unassembled WGS sequence"/>
</dbReference>
<evidence type="ECO:0000256" key="1">
    <source>
        <dbReference type="ARBA" id="ARBA00022723"/>
    </source>
</evidence>
<proteinExistence type="predicted"/>
<evidence type="ECO:0000313" key="6">
    <source>
        <dbReference type="Proteomes" id="UP000789572"/>
    </source>
</evidence>
<dbReference type="EMBL" id="CAJVPJ010000444">
    <property type="protein sequence ID" value="CAG8525346.1"/>
    <property type="molecule type" value="Genomic_DNA"/>
</dbReference>
<dbReference type="PROSITE" id="PS51352">
    <property type="entry name" value="THIOREDOXIN_2"/>
    <property type="match status" value="1"/>
</dbReference>
<dbReference type="Pfam" id="PF00085">
    <property type="entry name" value="Thioredoxin"/>
    <property type="match status" value="1"/>
</dbReference>
<sequence length="367" mass="41488">GIIFKICHTIYRRRELASISEMATSNLFKLENENDLKKILKESKGAVVFVDFWAEWAEPCKSMNEVFQTLAGTHSNFKFVMIEAEKFADISEAFQIEAVPVFLVLKLNESKRSNPIECIERISGANAPALSDAVEKYAKASGVTIPSSTYSKQPTIDLNSRLRLLLDSSPAILFMKGTPNQPRCKFSRQMVEILNTHNVTFSSFNVLADEEVKQGLKEYSNWPTYPQLYFNGELVGGLDIVKELVASGEFQNLVPKQKSLDERLKELTTRANVMLFMKGEPMAPRCGFSRQLVEILEKKHIQFESFDILSDEEVRHGLKTYADWPTYPMLFFKGELLGGLDVVKGLDSSGELDEKLASEKKVEQTKT</sequence>
<feature type="non-terminal residue" evidence="5">
    <location>
        <position position="367"/>
    </location>
</feature>
<dbReference type="Gene3D" id="3.40.30.10">
    <property type="entry name" value="Glutaredoxin"/>
    <property type="match status" value="3"/>
</dbReference>
<dbReference type="PROSITE" id="PS51354">
    <property type="entry name" value="GLUTAREDOXIN_2"/>
    <property type="match status" value="2"/>
</dbReference>
<dbReference type="PANTHER" id="PTHR10293">
    <property type="entry name" value="GLUTAREDOXIN FAMILY MEMBER"/>
    <property type="match status" value="1"/>
</dbReference>
<evidence type="ECO:0000256" key="3">
    <source>
        <dbReference type="ARBA" id="ARBA00023014"/>
    </source>
</evidence>
<dbReference type="AlphaFoldDB" id="A0A9N9ADK8"/>
<protein>
    <submittedName>
        <fullName evidence="5">7614_t:CDS:1</fullName>
    </submittedName>
</protein>
<dbReference type="PANTHER" id="PTHR10293:SF73">
    <property type="entry name" value="GLUTAREDOXIN-3"/>
    <property type="match status" value="1"/>
</dbReference>
<dbReference type="InterPro" id="IPR004480">
    <property type="entry name" value="Monothiol_GRX-rel"/>
</dbReference>
<dbReference type="CDD" id="cd03028">
    <property type="entry name" value="GRX_PICOT_like"/>
    <property type="match status" value="2"/>
</dbReference>
<dbReference type="GO" id="GO:0046872">
    <property type="term" value="F:metal ion binding"/>
    <property type="evidence" value="ECO:0007669"/>
    <property type="project" value="UniProtKB-KW"/>
</dbReference>
<feature type="domain" description="Thioredoxin" evidence="4">
    <location>
        <begin position="19"/>
        <end position="139"/>
    </location>
</feature>
<dbReference type="FunFam" id="3.40.30.10:FF:000012">
    <property type="entry name" value="Monothiol glutaredoxin"/>
    <property type="match status" value="2"/>
</dbReference>
<comment type="caution">
    <text evidence="5">The sequence shown here is derived from an EMBL/GenBank/DDBJ whole genome shotgun (WGS) entry which is preliminary data.</text>
</comment>
<dbReference type="GO" id="GO:0005634">
    <property type="term" value="C:nucleus"/>
    <property type="evidence" value="ECO:0007669"/>
    <property type="project" value="TreeGrafter"/>
</dbReference>
<reference evidence="5" key="1">
    <citation type="submission" date="2021-06" db="EMBL/GenBank/DDBJ databases">
        <authorList>
            <person name="Kallberg Y."/>
            <person name="Tangrot J."/>
            <person name="Rosling A."/>
        </authorList>
    </citation>
    <scope>NUCLEOTIDE SEQUENCE</scope>
    <source>
        <strain evidence="5">IA702</strain>
    </source>
</reference>
<keyword evidence="2" id="KW-0408">Iron</keyword>
<organism evidence="5 6">
    <name type="scientific">Paraglomus occultum</name>
    <dbReference type="NCBI Taxonomy" id="144539"/>
    <lineage>
        <taxon>Eukaryota</taxon>
        <taxon>Fungi</taxon>
        <taxon>Fungi incertae sedis</taxon>
        <taxon>Mucoromycota</taxon>
        <taxon>Glomeromycotina</taxon>
        <taxon>Glomeromycetes</taxon>
        <taxon>Paraglomerales</taxon>
        <taxon>Paraglomeraceae</taxon>
        <taxon>Paraglomus</taxon>
    </lineage>
</organism>
<gene>
    <name evidence="5" type="ORF">POCULU_LOCUS3787</name>
</gene>
<evidence type="ECO:0000313" key="5">
    <source>
        <dbReference type="EMBL" id="CAG8525346.1"/>
    </source>
</evidence>
<dbReference type="Pfam" id="PF00462">
    <property type="entry name" value="Glutaredoxin"/>
    <property type="match status" value="2"/>
</dbReference>
<dbReference type="GO" id="GO:0051536">
    <property type="term" value="F:iron-sulfur cluster binding"/>
    <property type="evidence" value="ECO:0007669"/>
    <property type="project" value="UniProtKB-KW"/>
</dbReference>
<dbReference type="InterPro" id="IPR033658">
    <property type="entry name" value="GRX_PICOT-like"/>
</dbReference>
<dbReference type="GO" id="GO:0005829">
    <property type="term" value="C:cytosol"/>
    <property type="evidence" value="ECO:0007669"/>
    <property type="project" value="TreeGrafter"/>
</dbReference>
<dbReference type="OrthoDB" id="415696at2759"/>
<evidence type="ECO:0000259" key="4">
    <source>
        <dbReference type="PROSITE" id="PS51352"/>
    </source>
</evidence>
<dbReference type="GO" id="GO:0015036">
    <property type="term" value="F:disulfide oxidoreductase activity"/>
    <property type="evidence" value="ECO:0007669"/>
    <property type="project" value="UniProtKB-ARBA"/>
</dbReference>
<keyword evidence="1" id="KW-0479">Metal-binding</keyword>
<keyword evidence="3" id="KW-0411">Iron-sulfur</keyword>
<accession>A0A9N9ADK8</accession>
<name>A0A9N9ADK8_9GLOM</name>
<dbReference type="SUPFAM" id="SSF52833">
    <property type="entry name" value="Thioredoxin-like"/>
    <property type="match status" value="3"/>
</dbReference>
<evidence type="ECO:0000256" key="2">
    <source>
        <dbReference type="ARBA" id="ARBA00023004"/>
    </source>
</evidence>
<keyword evidence="6" id="KW-1185">Reference proteome</keyword>
<dbReference type="GO" id="GO:0006879">
    <property type="term" value="P:intracellular iron ion homeostasis"/>
    <property type="evidence" value="ECO:0007669"/>
    <property type="project" value="TreeGrafter"/>
</dbReference>
<dbReference type="InterPro" id="IPR036249">
    <property type="entry name" value="Thioredoxin-like_sf"/>
</dbReference>